<evidence type="ECO:0000256" key="2">
    <source>
        <dbReference type="ARBA" id="ARBA00009592"/>
    </source>
</evidence>
<keyword evidence="7" id="KW-1133">Transmembrane helix</keyword>
<keyword evidence="5" id="KW-0732">Signal</keyword>
<feature type="domain" description="Disease resistance R13L4/SHOC-2-like LRR" evidence="12">
    <location>
        <begin position="271"/>
        <end position="399"/>
    </location>
</feature>
<keyword evidence="9" id="KW-0675">Receptor</keyword>
<name>A0A8B8LRB5_ABRPR</name>
<evidence type="ECO:0000256" key="3">
    <source>
        <dbReference type="ARBA" id="ARBA00022614"/>
    </source>
</evidence>
<dbReference type="Proteomes" id="UP000694853">
    <property type="component" value="Unplaced"/>
</dbReference>
<comment type="subcellular location">
    <subcellularLocation>
        <location evidence="1">Membrane</location>
        <topology evidence="1">Single-pass type I membrane protein</topology>
    </subcellularLocation>
</comment>
<evidence type="ECO:0000256" key="4">
    <source>
        <dbReference type="ARBA" id="ARBA00022692"/>
    </source>
</evidence>
<evidence type="ECO:0000313" key="14">
    <source>
        <dbReference type="RefSeq" id="XP_027357419.1"/>
    </source>
</evidence>
<dbReference type="Gene3D" id="3.80.10.10">
    <property type="entry name" value="Ribonuclease Inhibitor"/>
    <property type="match status" value="2"/>
</dbReference>
<evidence type="ECO:0000256" key="9">
    <source>
        <dbReference type="ARBA" id="ARBA00023170"/>
    </source>
</evidence>
<comment type="similarity">
    <text evidence="2">Belongs to the RLP family.</text>
</comment>
<evidence type="ECO:0000256" key="6">
    <source>
        <dbReference type="ARBA" id="ARBA00022737"/>
    </source>
</evidence>
<dbReference type="OrthoDB" id="1937783at2759"/>
<dbReference type="GO" id="GO:0016020">
    <property type="term" value="C:membrane"/>
    <property type="evidence" value="ECO:0007669"/>
    <property type="project" value="UniProtKB-SubCell"/>
</dbReference>
<feature type="domain" description="Leucine-rich repeat-containing N-terminal plant-type" evidence="11">
    <location>
        <begin position="161"/>
        <end position="201"/>
    </location>
</feature>
<keyword evidence="6" id="KW-0677">Repeat</keyword>
<keyword evidence="13" id="KW-1185">Reference proteome</keyword>
<dbReference type="InterPro" id="IPR055414">
    <property type="entry name" value="LRR_R13L4/SHOC2-like"/>
</dbReference>
<organism evidence="13 14">
    <name type="scientific">Abrus precatorius</name>
    <name type="common">Indian licorice</name>
    <name type="synonym">Glycine abrus</name>
    <dbReference type="NCBI Taxonomy" id="3816"/>
    <lineage>
        <taxon>Eukaryota</taxon>
        <taxon>Viridiplantae</taxon>
        <taxon>Streptophyta</taxon>
        <taxon>Embryophyta</taxon>
        <taxon>Tracheophyta</taxon>
        <taxon>Spermatophyta</taxon>
        <taxon>Magnoliopsida</taxon>
        <taxon>eudicotyledons</taxon>
        <taxon>Gunneridae</taxon>
        <taxon>Pentapetalae</taxon>
        <taxon>rosids</taxon>
        <taxon>fabids</taxon>
        <taxon>Fabales</taxon>
        <taxon>Fabaceae</taxon>
        <taxon>Papilionoideae</taxon>
        <taxon>50 kb inversion clade</taxon>
        <taxon>NPAAA clade</taxon>
        <taxon>indigoferoid/millettioid clade</taxon>
        <taxon>Abreae</taxon>
        <taxon>Abrus</taxon>
    </lineage>
</organism>
<evidence type="ECO:0000256" key="8">
    <source>
        <dbReference type="ARBA" id="ARBA00023136"/>
    </source>
</evidence>
<accession>A0A8B8LRB5</accession>
<protein>
    <submittedName>
        <fullName evidence="14">Receptor-like protein 43</fullName>
    </submittedName>
</protein>
<dbReference type="RefSeq" id="XP_027357419.1">
    <property type="nucleotide sequence ID" value="XM_027501618.1"/>
</dbReference>
<evidence type="ECO:0000313" key="13">
    <source>
        <dbReference type="Proteomes" id="UP000694853"/>
    </source>
</evidence>
<sequence length="408" mass="46420">MTKANVSLPRIIKWDEVSLPEKWVLDKALPCVPKPAPQIENISQDNFRKVEITFDRRNSFSSRVDAYSSRSSFAYARRSFSYRSQASRSEIPRSINHDPSINLQDYPWQEDIISTSSANVISWQIKDGQIVQSELPPTTQYQLPNLKDKSESSLEVKCIEREKHALLNFKRGLRDPSGILSTWKDDDSNGDCCIWKGIECNNETGHVHTLNIHGHDTQYLTEIIDSFTKLRYLNLSESGVSGRIPYQLGNLSELEYLDLSDNHFDGEIHISFQNLSLLQYLDLKKIYLVGAIPSQLGKLSSLRYLDLSDNYFDGEIPHDFQNLSLLQYLDLKENSLVGTIPFQVGNLPVLHTLRLSGNFDLKINAAEWLSSLSFLTTLDLSSLPNLGSSDHWLQTMSKLIPNLRVEAI</sequence>
<dbReference type="GeneID" id="113866818"/>
<proteinExistence type="inferred from homology"/>
<reference evidence="13" key="1">
    <citation type="journal article" date="2019" name="Toxins">
        <title>Detection of Abrin-Like and Prepropulchellin-Like Toxin Genes and Transcripts Using Whole Genome Sequencing and Full-Length Transcript Sequencing of Abrus precatorius.</title>
        <authorList>
            <person name="Hovde B.T."/>
            <person name="Daligault H.E."/>
            <person name="Hanschen E.R."/>
            <person name="Kunde Y.A."/>
            <person name="Johnson M.B."/>
            <person name="Starkenburg S.R."/>
            <person name="Johnson S.L."/>
        </authorList>
    </citation>
    <scope>NUCLEOTIDE SEQUENCE [LARGE SCALE GENOMIC DNA]</scope>
</reference>
<dbReference type="SUPFAM" id="SSF52058">
    <property type="entry name" value="L domain-like"/>
    <property type="match status" value="1"/>
</dbReference>
<dbReference type="KEGG" id="aprc:113866818"/>
<keyword evidence="4" id="KW-0812">Transmembrane</keyword>
<dbReference type="AlphaFoldDB" id="A0A8B8LRB5"/>
<dbReference type="InterPro" id="IPR032675">
    <property type="entry name" value="LRR_dom_sf"/>
</dbReference>
<dbReference type="Pfam" id="PF23598">
    <property type="entry name" value="LRR_14"/>
    <property type="match status" value="1"/>
</dbReference>
<evidence type="ECO:0000256" key="7">
    <source>
        <dbReference type="ARBA" id="ARBA00022989"/>
    </source>
</evidence>
<dbReference type="InterPro" id="IPR013210">
    <property type="entry name" value="LRR_N_plant-typ"/>
</dbReference>
<keyword evidence="10" id="KW-0325">Glycoprotein</keyword>
<evidence type="ECO:0000256" key="1">
    <source>
        <dbReference type="ARBA" id="ARBA00004479"/>
    </source>
</evidence>
<evidence type="ECO:0000256" key="5">
    <source>
        <dbReference type="ARBA" id="ARBA00022729"/>
    </source>
</evidence>
<dbReference type="InterPro" id="IPR046956">
    <property type="entry name" value="RLP23-like"/>
</dbReference>
<reference evidence="14" key="2">
    <citation type="submission" date="2025-08" db="UniProtKB">
        <authorList>
            <consortium name="RefSeq"/>
        </authorList>
    </citation>
    <scope>IDENTIFICATION</scope>
    <source>
        <tissue evidence="14">Young leaves</tissue>
    </source>
</reference>
<dbReference type="Pfam" id="PF08263">
    <property type="entry name" value="LRRNT_2"/>
    <property type="match status" value="1"/>
</dbReference>
<gene>
    <name evidence="14" type="primary">LOC113866818</name>
</gene>
<keyword evidence="8" id="KW-0472">Membrane</keyword>
<dbReference type="InterPro" id="IPR001611">
    <property type="entry name" value="Leu-rich_rpt"/>
</dbReference>
<dbReference type="PANTHER" id="PTHR48063">
    <property type="entry name" value="LRR RECEPTOR-LIKE KINASE"/>
    <property type="match status" value="1"/>
</dbReference>
<dbReference type="Pfam" id="PF00560">
    <property type="entry name" value="LRR_1"/>
    <property type="match status" value="1"/>
</dbReference>
<evidence type="ECO:0000256" key="10">
    <source>
        <dbReference type="ARBA" id="ARBA00023180"/>
    </source>
</evidence>
<evidence type="ECO:0000259" key="12">
    <source>
        <dbReference type="Pfam" id="PF23598"/>
    </source>
</evidence>
<dbReference type="FunFam" id="3.80.10.10:FF:000275">
    <property type="entry name" value="Leucine-rich repeat receptor-like protein kinase"/>
    <property type="match status" value="1"/>
</dbReference>
<evidence type="ECO:0000259" key="11">
    <source>
        <dbReference type="Pfam" id="PF08263"/>
    </source>
</evidence>
<keyword evidence="3" id="KW-0433">Leucine-rich repeat</keyword>